<accession>A0A6J6G592</accession>
<dbReference type="EMBL" id="CAEZTS010000231">
    <property type="protein sequence ID" value="CAB4595700.1"/>
    <property type="molecule type" value="Genomic_DNA"/>
</dbReference>
<name>A0A6J6G592_9ZZZZ</name>
<proteinExistence type="predicted"/>
<sequence>MGFFENRRRKAAERARAQAETAQVAALHTWQQESEAIDRMLEVVRDCRNGRTHEQFTDSSDYGFMLKKGEFAIAHLEKVGYIETVRAPTTYSGGYGGVSFPLFGKVRMNTGGMRGRATRGEESISMTDRGNALVTNTRIMFAGAKRAKEWRYEKMLSVSHLPGGITIFAMNTGKPSGLGYGDGPSVEVRFRLELASAMALGTLDRYEAELEAEKAHHDSERPT</sequence>
<organism evidence="1">
    <name type="scientific">freshwater metagenome</name>
    <dbReference type="NCBI Taxonomy" id="449393"/>
    <lineage>
        <taxon>unclassified sequences</taxon>
        <taxon>metagenomes</taxon>
        <taxon>ecological metagenomes</taxon>
    </lineage>
</organism>
<protein>
    <submittedName>
        <fullName evidence="1">Unannotated protein</fullName>
    </submittedName>
</protein>
<reference evidence="1" key="1">
    <citation type="submission" date="2020-05" db="EMBL/GenBank/DDBJ databases">
        <authorList>
            <person name="Chiriac C."/>
            <person name="Salcher M."/>
            <person name="Ghai R."/>
            <person name="Kavagutti S V."/>
        </authorList>
    </citation>
    <scope>NUCLEOTIDE SEQUENCE</scope>
</reference>
<evidence type="ECO:0000313" key="1">
    <source>
        <dbReference type="EMBL" id="CAB4595700.1"/>
    </source>
</evidence>
<gene>
    <name evidence="1" type="ORF">UFOPK1722_01879</name>
</gene>
<dbReference type="AlphaFoldDB" id="A0A6J6G592"/>